<dbReference type="AlphaFoldDB" id="A0A1Z4N1R0"/>
<dbReference type="EMBL" id="AP018248">
    <property type="protein sequence ID" value="BAY99646.1"/>
    <property type="molecule type" value="Genomic_DNA"/>
</dbReference>
<evidence type="ECO:0000313" key="2">
    <source>
        <dbReference type="Proteomes" id="UP000218785"/>
    </source>
</evidence>
<protein>
    <submittedName>
        <fullName evidence="1">Uncharacterized protein</fullName>
    </submittedName>
</protein>
<gene>
    <name evidence="1" type="ORF">NIES37_36290</name>
</gene>
<accession>A0A1Z4N1R0</accession>
<sequence>MANFRGNLDDYVIERAKTVKIVLNDDSRQFIKQIFRVRCAVRQHTSTASINS</sequence>
<proteinExistence type="predicted"/>
<dbReference type="Proteomes" id="UP000218785">
    <property type="component" value="Chromosome"/>
</dbReference>
<keyword evidence="2" id="KW-1185">Reference proteome</keyword>
<name>A0A1Z4N1R0_9CYAN</name>
<reference evidence="1 2" key="1">
    <citation type="submission" date="2017-06" db="EMBL/GenBank/DDBJ databases">
        <title>Genome sequencing of cyanobaciteial culture collection at National Institute for Environmental Studies (NIES).</title>
        <authorList>
            <person name="Hirose Y."/>
            <person name="Shimura Y."/>
            <person name="Fujisawa T."/>
            <person name="Nakamura Y."/>
            <person name="Kawachi M."/>
        </authorList>
    </citation>
    <scope>NUCLEOTIDE SEQUENCE [LARGE SCALE GENOMIC DNA]</scope>
    <source>
        <strain evidence="1 2">NIES-37</strain>
    </source>
</reference>
<organism evidence="1 2">
    <name type="scientific">Tolypothrix tenuis PCC 7101</name>
    <dbReference type="NCBI Taxonomy" id="231146"/>
    <lineage>
        <taxon>Bacteria</taxon>
        <taxon>Bacillati</taxon>
        <taxon>Cyanobacteriota</taxon>
        <taxon>Cyanophyceae</taxon>
        <taxon>Nostocales</taxon>
        <taxon>Tolypothrichaceae</taxon>
        <taxon>Tolypothrix</taxon>
    </lineage>
</organism>
<evidence type="ECO:0000313" key="1">
    <source>
        <dbReference type="EMBL" id="BAY99646.1"/>
    </source>
</evidence>
<dbReference type="KEGG" id="ttq:NIES37_36290"/>